<dbReference type="STRING" id="765257.A0A0D0A758"/>
<dbReference type="PANTHER" id="PTHR34776:SF1">
    <property type="entry name" value="F17F16.3 PROTEIN"/>
    <property type="match status" value="1"/>
</dbReference>
<keyword evidence="3" id="KW-1185">Reference proteome</keyword>
<name>A0A0D0A758_9AGAM</name>
<sequence length="411" mass="45757">MPVQTRSGGRRSTSTPHTKTRISPRRGKKKRASTAELKEHAEEEQQVGDKREAEQVVEFGDEKQETETGEVQGKKARTDEDEAKRYSFHEGTIERGHVYFFYRPKVQYEEVHNIDDVRNFHMLLIPRPPEFSVHIEGQQPPGVEKNSHPDDEMSIIAEGADVVPAPPPKDQPKTHFRLITVGKKRLPDPDAPGGKGVYWASVTAVGDDLHGLEQGLGERSYETKTRAGERHEGPARLAGRGVYAIVNTRGKTVSRNATHFGYHLSHPSEGGEVQLELGIHTASSFVLQVKNPEAEPGSFGQRIGLPAGRRAKYPEGILKYVFEKETRGRSYGLRFVPCNCIDLLDYEGAELLLIAARSGTGGTDESLGESRGKALRAVGERESQEPPEDIFRELAIEKDRFPAEPIEGKWI</sequence>
<evidence type="ECO:0000313" key="3">
    <source>
        <dbReference type="Proteomes" id="UP000054018"/>
    </source>
</evidence>
<feature type="compositionally biased region" description="Polar residues" evidence="1">
    <location>
        <begin position="1"/>
        <end position="17"/>
    </location>
</feature>
<organism evidence="2 3">
    <name type="scientific">Pisolithus microcarpus 441</name>
    <dbReference type="NCBI Taxonomy" id="765257"/>
    <lineage>
        <taxon>Eukaryota</taxon>
        <taxon>Fungi</taxon>
        <taxon>Dikarya</taxon>
        <taxon>Basidiomycota</taxon>
        <taxon>Agaricomycotina</taxon>
        <taxon>Agaricomycetes</taxon>
        <taxon>Agaricomycetidae</taxon>
        <taxon>Boletales</taxon>
        <taxon>Sclerodermatineae</taxon>
        <taxon>Pisolithaceae</taxon>
        <taxon>Pisolithus</taxon>
    </lineage>
</organism>
<feature type="compositionally biased region" description="Basic and acidic residues" evidence="1">
    <location>
        <begin position="36"/>
        <end position="78"/>
    </location>
</feature>
<dbReference type="PANTHER" id="PTHR34776">
    <property type="entry name" value="F17F16.3 PROTEIN"/>
    <property type="match status" value="1"/>
</dbReference>
<feature type="compositionally biased region" description="Basic residues" evidence="1">
    <location>
        <begin position="18"/>
        <end position="32"/>
    </location>
</feature>
<dbReference type="OrthoDB" id="1028014at2759"/>
<accession>A0A0D0A758</accession>
<dbReference type="EMBL" id="KN833687">
    <property type="protein sequence ID" value="KIK30317.1"/>
    <property type="molecule type" value="Genomic_DNA"/>
</dbReference>
<evidence type="ECO:0000256" key="1">
    <source>
        <dbReference type="SAM" id="MobiDB-lite"/>
    </source>
</evidence>
<dbReference type="HOGENOM" id="CLU_045837_1_0_1"/>
<feature type="region of interest" description="Disordered" evidence="1">
    <location>
        <begin position="1"/>
        <end position="78"/>
    </location>
</feature>
<reference evidence="2 3" key="1">
    <citation type="submission" date="2014-04" db="EMBL/GenBank/DDBJ databases">
        <authorList>
            <consortium name="DOE Joint Genome Institute"/>
            <person name="Kuo A."/>
            <person name="Kohler A."/>
            <person name="Costa M.D."/>
            <person name="Nagy L.G."/>
            <person name="Floudas D."/>
            <person name="Copeland A."/>
            <person name="Barry K.W."/>
            <person name="Cichocki N."/>
            <person name="Veneault-Fourrey C."/>
            <person name="LaButti K."/>
            <person name="Lindquist E.A."/>
            <person name="Lipzen A."/>
            <person name="Lundell T."/>
            <person name="Morin E."/>
            <person name="Murat C."/>
            <person name="Sun H."/>
            <person name="Tunlid A."/>
            <person name="Henrissat B."/>
            <person name="Grigoriev I.V."/>
            <person name="Hibbett D.S."/>
            <person name="Martin F."/>
            <person name="Nordberg H.P."/>
            <person name="Cantor M.N."/>
            <person name="Hua S.X."/>
        </authorList>
    </citation>
    <scope>NUCLEOTIDE SEQUENCE [LARGE SCALE GENOMIC DNA]</scope>
    <source>
        <strain evidence="2 3">441</strain>
    </source>
</reference>
<gene>
    <name evidence="2" type="ORF">PISMIDRAFT_88020</name>
</gene>
<proteinExistence type="predicted"/>
<dbReference type="AlphaFoldDB" id="A0A0D0A758"/>
<protein>
    <submittedName>
        <fullName evidence="2">Uncharacterized protein</fullName>
    </submittedName>
</protein>
<dbReference type="Proteomes" id="UP000054018">
    <property type="component" value="Unassembled WGS sequence"/>
</dbReference>
<reference evidence="3" key="2">
    <citation type="submission" date="2015-01" db="EMBL/GenBank/DDBJ databases">
        <title>Evolutionary Origins and Diversification of the Mycorrhizal Mutualists.</title>
        <authorList>
            <consortium name="DOE Joint Genome Institute"/>
            <consortium name="Mycorrhizal Genomics Consortium"/>
            <person name="Kohler A."/>
            <person name="Kuo A."/>
            <person name="Nagy L.G."/>
            <person name="Floudas D."/>
            <person name="Copeland A."/>
            <person name="Barry K.W."/>
            <person name="Cichocki N."/>
            <person name="Veneault-Fourrey C."/>
            <person name="LaButti K."/>
            <person name="Lindquist E.A."/>
            <person name="Lipzen A."/>
            <person name="Lundell T."/>
            <person name="Morin E."/>
            <person name="Murat C."/>
            <person name="Riley R."/>
            <person name="Ohm R."/>
            <person name="Sun H."/>
            <person name="Tunlid A."/>
            <person name="Henrissat B."/>
            <person name="Grigoriev I.V."/>
            <person name="Hibbett D.S."/>
            <person name="Martin F."/>
        </authorList>
    </citation>
    <scope>NUCLEOTIDE SEQUENCE [LARGE SCALE GENOMIC DNA]</scope>
    <source>
        <strain evidence="3">441</strain>
    </source>
</reference>
<evidence type="ECO:0000313" key="2">
    <source>
        <dbReference type="EMBL" id="KIK30317.1"/>
    </source>
</evidence>